<sequence>MQPLFTVSLLYLFIGFDCTVSLEEEIENDRCEMMMKKIDSDDKGIITDNTPSRLHSTWISQECEIRAGPKYIIRKYSFFKNDSFLLLQYHYDDESCSIATYTVVARGSVKILSPSIAISGAVETSVQLDSVYLIPLNRQVAHKFGRIMNASCGGIETKWRPYLVQLIYERSTNSSSSSPMDLNMYDLNSNSLQRRLSRLRKRHTTDCLKSFEIDFSELKLLRVEIKRSNFVAKSLKNEDNGEDKMRIKVELLLGGLARNIRSQKIQQTPNHLQSTSLLRADRAADCPICGSVYRATEYSPPLFHQAPPLPAVIGGVWLSIRCESVDGGFWSKRFFQIHSDDSRWFARWTYYVDSTCSNSLYSINAAGNYVQRVVRQRRDVEDSNTKTSNIEDLEKPKKNSVLNIYRRLFKGTEELNSLELKQRQKMKINQQESVVGNFKAQKDKLPSGTSELELKILECSLIPVDKIIDNPTSCKGTIKEIKHIRTEAGLWTKNCILGTDFEAPAILKFKARISLDWKGDYTLLLASWEDDLWEAPLHQCSEITSRNYFRESCPLLVFRRGNRYDRFSRYRRDWFSSSFAMSFTSSSFIHSIVLFLLYWLHFFSYIGY</sequence>
<protein>
    <recommendedName>
        <fullName evidence="8">APCDD1 domain-containing protein</fullName>
    </recommendedName>
</protein>
<proteinExistence type="predicted"/>
<dbReference type="GO" id="GO:0017147">
    <property type="term" value="F:Wnt-protein binding"/>
    <property type="evidence" value="ECO:0007669"/>
    <property type="project" value="InterPro"/>
</dbReference>
<evidence type="ECO:0000256" key="2">
    <source>
        <dbReference type="ARBA" id="ARBA00022692"/>
    </source>
</evidence>
<evidence type="ECO:0000256" key="4">
    <source>
        <dbReference type="ARBA" id="ARBA00023136"/>
    </source>
</evidence>
<comment type="caution">
    <text evidence="9">The sequence shown here is derived from an EMBL/GenBank/DDBJ whole genome shotgun (WGS) entry which is preliminary data.</text>
</comment>
<evidence type="ECO:0000256" key="7">
    <source>
        <dbReference type="SAM" id="SignalP"/>
    </source>
</evidence>
<accession>A0AA40G299</accession>
<feature type="domain" description="APCDD1" evidence="8">
    <location>
        <begin position="30"/>
        <end position="305"/>
    </location>
</feature>
<dbReference type="GO" id="GO:0030178">
    <property type="term" value="P:negative regulation of Wnt signaling pathway"/>
    <property type="evidence" value="ECO:0007669"/>
    <property type="project" value="InterPro"/>
</dbReference>
<dbReference type="Pfam" id="PF14921">
    <property type="entry name" value="APCDDC"/>
    <property type="match status" value="1"/>
</dbReference>
<dbReference type="PANTHER" id="PTHR31021:SF1">
    <property type="entry name" value="CHROMOSOME UNDETERMINED SCAFFOLD_56, WHOLE GENOME SHOTGUN SEQUENCE"/>
    <property type="match status" value="1"/>
</dbReference>
<keyword evidence="3 7" id="KW-0732">Signal</keyword>
<evidence type="ECO:0000256" key="1">
    <source>
        <dbReference type="ARBA" id="ARBA00004167"/>
    </source>
</evidence>
<keyword evidence="4 6" id="KW-0472">Membrane</keyword>
<keyword evidence="5" id="KW-0325">Glycoprotein</keyword>
<dbReference type="PANTHER" id="PTHR31021">
    <property type="entry name" value="ADENOMATOSIS POLYPOSIS COLI DOWN-REGULATED 1"/>
    <property type="match status" value="1"/>
</dbReference>
<evidence type="ECO:0000256" key="5">
    <source>
        <dbReference type="ARBA" id="ARBA00023180"/>
    </source>
</evidence>
<comment type="subcellular location">
    <subcellularLocation>
        <location evidence="1">Membrane</location>
        <topology evidence="1">Single-pass membrane protein</topology>
    </subcellularLocation>
</comment>
<evidence type="ECO:0000313" key="9">
    <source>
        <dbReference type="EMBL" id="KAK1129667.1"/>
    </source>
</evidence>
<evidence type="ECO:0000259" key="8">
    <source>
        <dbReference type="SMART" id="SM01352"/>
    </source>
</evidence>
<name>A0AA40G299_9HYME</name>
<dbReference type="EMBL" id="JAHYIQ010000008">
    <property type="protein sequence ID" value="KAK1129667.1"/>
    <property type="molecule type" value="Genomic_DNA"/>
</dbReference>
<dbReference type="InterPro" id="IPR042425">
    <property type="entry name" value="APCDD1"/>
</dbReference>
<gene>
    <name evidence="9" type="ORF">K0M31_019381</name>
</gene>
<organism evidence="9 10">
    <name type="scientific">Melipona bicolor</name>
    <dbReference type="NCBI Taxonomy" id="60889"/>
    <lineage>
        <taxon>Eukaryota</taxon>
        <taxon>Metazoa</taxon>
        <taxon>Ecdysozoa</taxon>
        <taxon>Arthropoda</taxon>
        <taxon>Hexapoda</taxon>
        <taxon>Insecta</taxon>
        <taxon>Pterygota</taxon>
        <taxon>Neoptera</taxon>
        <taxon>Endopterygota</taxon>
        <taxon>Hymenoptera</taxon>
        <taxon>Apocrita</taxon>
        <taxon>Aculeata</taxon>
        <taxon>Apoidea</taxon>
        <taxon>Anthophila</taxon>
        <taxon>Apidae</taxon>
        <taxon>Melipona</taxon>
    </lineage>
</organism>
<dbReference type="GO" id="GO:0005886">
    <property type="term" value="C:plasma membrane"/>
    <property type="evidence" value="ECO:0007669"/>
    <property type="project" value="InterPro"/>
</dbReference>
<keyword evidence="6" id="KW-1133">Transmembrane helix</keyword>
<evidence type="ECO:0000256" key="3">
    <source>
        <dbReference type="ARBA" id="ARBA00022729"/>
    </source>
</evidence>
<keyword evidence="2 6" id="KW-0812">Transmembrane</keyword>
<dbReference type="AlphaFoldDB" id="A0AA40G299"/>
<evidence type="ECO:0000313" key="10">
    <source>
        <dbReference type="Proteomes" id="UP001177670"/>
    </source>
</evidence>
<feature type="signal peptide" evidence="7">
    <location>
        <begin position="1"/>
        <end position="21"/>
    </location>
</feature>
<reference evidence="9" key="1">
    <citation type="submission" date="2021-10" db="EMBL/GenBank/DDBJ databases">
        <title>Melipona bicolor Genome sequencing and assembly.</title>
        <authorList>
            <person name="Araujo N.S."/>
            <person name="Arias M.C."/>
        </authorList>
    </citation>
    <scope>NUCLEOTIDE SEQUENCE</scope>
    <source>
        <strain evidence="9">USP_2M_L1-L4_2017</strain>
        <tissue evidence="9">Whole body</tissue>
    </source>
</reference>
<dbReference type="InterPro" id="IPR029405">
    <property type="entry name" value="APCDD1_dom"/>
</dbReference>
<dbReference type="SMART" id="SM01352">
    <property type="entry name" value="APCDDC"/>
    <property type="match status" value="1"/>
</dbReference>
<keyword evidence="10" id="KW-1185">Reference proteome</keyword>
<dbReference type="Proteomes" id="UP001177670">
    <property type="component" value="Unassembled WGS sequence"/>
</dbReference>
<feature type="chain" id="PRO_5041427693" description="APCDD1 domain-containing protein" evidence="7">
    <location>
        <begin position="22"/>
        <end position="608"/>
    </location>
</feature>
<feature type="transmembrane region" description="Helical" evidence="6">
    <location>
        <begin position="574"/>
        <end position="600"/>
    </location>
</feature>
<evidence type="ECO:0000256" key="6">
    <source>
        <dbReference type="SAM" id="Phobius"/>
    </source>
</evidence>